<name>C0BUV4_BIFPS</name>
<dbReference type="EMBL" id="ABXX02000005">
    <property type="protein sequence ID" value="EEG70158.1"/>
    <property type="molecule type" value="Genomic_DNA"/>
</dbReference>
<sequence length="48" mass="5575">MFWHYSCPLHHCRHDRRRTHTEGIVPDCMSAVNPRGGNRCTYSSTSIT</sequence>
<protein>
    <submittedName>
        <fullName evidence="1">Uncharacterized protein</fullName>
    </submittedName>
</protein>
<gene>
    <name evidence="1" type="ORF">BIFPSEUDO_04194</name>
</gene>
<dbReference type="AlphaFoldDB" id="C0BUV4"/>
<organism evidence="1 2">
    <name type="scientific">Bifidobacterium pseudocatenulatum DSM 20438 = JCM 1200 = LMG 10505</name>
    <dbReference type="NCBI Taxonomy" id="547043"/>
    <lineage>
        <taxon>Bacteria</taxon>
        <taxon>Bacillati</taxon>
        <taxon>Actinomycetota</taxon>
        <taxon>Actinomycetes</taxon>
        <taxon>Bifidobacteriales</taxon>
        <taxon>Bifidobacteriaceae</taxon>
        <taxon>Bifidobacterium</taxon>
    </lineage>
</organism>
<evidence type="ECO:0000313" key="1">
    <source>
        <dbReference type="EMBL" id="EEG70158.1"/>
    </source>
</evidence>
<evidence type="ECO:0000313" key="2">
    <source>
        <dbReference type="Proteomes" id="UP000003875"/>
    </source>
</evidence>
<comment type="caution">
    <text evidence="1">The sequence shown here is derived from an EMBL/GenBank/DDBJ whole genome shotgun (WGS) entry which is preliminary data.</text>
</comment>
<accession>C0BUV4</accession>
<reference evidence="1 2" key="1">
    <citation type="submission" date="2009-02" db="EMBL/GenBank/DDBJ databases">
        <title>Draft genome sequence of Bifidobacterium pseudocatenulatum (DSM 20438).</title>
        <authorList>
            <person name="Sudarsanam P."/>
            <person name="Ley R."/>
            <person name="Guruge J."/>
            <person name="Turnbaugh P.J."/>
            <person name="Mahowald M."/>
            <person name="Liep D."/>
            <person name="Gordon J."/>
        </authorList>
    </citation>
    <scope>NUCLEOTIDE SEQUENCE [LARGE SCALE GENOMIC DNA]</scope>
    <source>
        <strain evidence="1 2">DSM 20438</strain>
    </source>
</reference>
<proteinExistence type="predicted"/>
<reference evidence="1 2" key="2">
    <citation type="submission" date="2009-02" db="EMBL/GenBank/DDBJ databases">
        <authorList>
            <person name="Fulton L."/>
            <person name="Clifton S."/>
            <person name="Fulton B."/>
            <person name="Xu J."/>
            <person name="Minx P."/>
            <person name="Pepin K.H."/>
            <person name="Johnson M."/>
            <person name="Bhonagiri V."/>
            <person name="Nash W.E."/>
            <person name="Mardis E.R."/>
            <person name="Wilson R.K."/>
        </authorList>
    </citation>
    <scope>NUCLEOTIDE SEQUENCE [LARGE SCALE GENOMIC DNA]</scope>
    <source>
        <strain evidence="1 2">DSM 20438</strain>
    </source>
</reference>
<dbReference type="Proteomes" id="UP000003875">
    <property type="component" value="Unassembled WGS sequence"/>
</dbReference>